<organism evidence="3 4">
    <name type="scientific">Salipaludibacillus keqinensis</name>
    <dbReference type="NCBI Taxonomy" id="2045207"/>
    <lineage>
        <taxon>Bacteria</taxon>
        <taxon>Bacillati</taxon>
        <taxon>Bacillota</taxon>
        <taxon>Bacilli</taxon>
        <taxon>Bacillales</taxon>
        <taxon>Bacillaceae</taxon>
    </lineage>
</organism>
<dbReference type="NCBIfam" id="NF037970">
    <property type="entry name" value="vanZ_1"/>
    <property type="match status" value="1"/>
</dbReference>
<evidence type="ECO:0000313" key="3">
    <source>
        <dbReference type="EMBL" id="PYZ92673.1"/>
    </source>
</evidence>
<feature type="transmembrane region" description="Helical" evidence="1">
    <location>
        <begin position="142"/>
        <end position="162"/>
    </location>
</feature>
<evidence type="ECO:0000256" key="1">
    <source>
        <dbReference type="SAM" id="Phobius"/>
    </source>
</evidence>
<dbReference type="Pfam" id="PF04892">
    <property type="entry name" value="VanZ"/>
    <property type="match status" value="1"/>
</dbReference>
<evidence type="ECO:0000313" key="4">
    <source>
        <dbReference type="Proteomes" id="UP000248214"/>
    </source>
</evidence>
<keyword evidence="4" id="KW-1185">Reference proteome</keyword>
<keyword evidence="1" id="KW-0472">Membrane</keyword>
<name>A0A323TJ02_9BACI</name>
<evidence type="ECO:0000259" key="2">
    <source>
        <dbReference type="Pfam" id="PF04892"/>
    </source>
</evidence>
<dbReference type="InterPro" id="IPR006976">
    <property type="entry name" value="VanZ-like"/>
</dbReference>
<comment type="caution">
    <text evidence="3">The sequence shown here is derived from an EMBL/GenBank/DDBJ whole genome shotgun (WGS) entry which is preliminary data.</text>
</comment>
<feature type="transmembrane region" description="Helical" evidence="1">
    <location>
        <begin position="82"/>
        <end position="99"/>
    </location>
</feature>
<dbReference type="EMBL" id="PDOD01000003">
    <property type="protein sequence ID" value="PYZ92673.1"/>
    <property type="molecule type" value="Genomic_DNA"/>
</dbReference>
<dbReference type="PIRSF" id="PIRSF019083">
    <property type="entry name" value="UCP019083_VanZ"/>
    <property type="match status" value="1"/>
</dbReference>
<dbReference type="AlphaFoldDB" id="A0A323TJ02"/>
<dbReference type="Proteomes" id="UP000248214">
    <property type="component" value="Unassembled WGS sequence"/>
</dbReference>
<proteinExistence type="predicted"/>
<keyword evidence="1" id="KW-0812">Transmembrane</keyword>
<accession>A0A323TJ02</accession>
<feature type="domain" description="VanZ-like" evidence="2">
    <location>
        <begin position="27"/>
        <end position="158"/>
    </location>
</feature>
<gene>
    <name evidence="3" type="ORF">CR194_13485</name>
</gene>
<feature type="transmembrane region" description="Helical" evidence="1">
    <location>
        <begin position="22"/>
        <end position="40"/>
    </location>
</feature>
<reference evidence="3 4" key="1">
    <citation type="submission" date="2017-10" db="EMBL/GenBank/DDBJ databases">
        <title>Bacillus sp. nov., a halophilic bacterium isolated from a Keqin Lake.</title>
        <authorList>
            <person name="Wang H."/>
        </authorList>
    </citation>
    <scope>NUCLEOTIDE SEQUENCE [LARGE SCALE GENOMIC DNA]</scope>
    <source>
        <strain evidence="3 4">KQ-12</strain>
    </source>
</reference>
<sequence length="177" mass="19735">MERDLKHTLEEKEINDMKVSKIFSWTSVLLWMGLIFYLSHQPATESNELSTGITQMILQAVETLVPFATIDINSFNFFIRKSAHFVAYLVLGVLTIHALRQSGVYGAKSVVTTFVICVAYAISDEVHQLFIPGRSGEVRDVVIDSAGAGTGIGLYFFVRALFTCLKKRKSPLASVRK</sequence>
<keyword evidence="1" id="KW-1133">Transmembrane helix</keyword>
<dbReference type="InterPro" id="IPR016747">
    <property type="entry name" value="Phosphotransbutyrylase"/>
</dbReference>
<dbReference type="OrthoDB" id="291892at2"/>
<protein>
    <submittedName>
        <fullName evidence="3">VanZ family protein</fullName>
    </submittedName>
</protein>